<dbReference type="Proteomes" id="UP000266673">
    <property type="component" value="Unassembled WGS sequence"/>
</dbReference>
<gene>
    <name evidence="2" type="ORF">C2G38_2039484</name>
</gene>
<dbReference type="Gene3D" id="2.40.70.10">
    <property type="entry name" value="Acid Proteases"/>
    <property type="match status" value="1"/>
</dbReference>
<evidence type="ECO:0000259" key="1">
    <source>
        <dbReference type="Pfam" id="PF00026"/>
    </source>
</evidence>
<feature type="domain" description="Peptidase A1" evidence="1">
    <location>
        <begin position="7"/>
        <end position="161"/>
    </location>
</feature>
<dbReference type="AlphaFoldDB" id="A0A397V143"/>
<evidence type="ECO:0000313" key="3">
    <source>
        <dbReference type="Proteomes" id="UP000266673"/>
    </source>
</evidence>
<accession>A0A397V143</accession>
<reference evidence="2 3" key="1">
    <citation type="submission" date="2018-06" db="EMBL/GenBank/DDBJ databases">
        <title>Comparative genomics reveals the genomic features of Rhizophagus irregularis, R. cerebriforme, R. diaphanum and Gigaspora rosea, and their symbiotic lifestyle signature.</title>
        <authorList>
            <person name="Morin E."/>
            <person name="San Clemente H."/>
            <person name="Chen E.C.H."/>
            <person name="De La Providencia I."/>
            <person name="Hainaut M."/>
            <person name="Kuo A."/>
            <person name="Kohler A."/>
            <person name="Murat C."/>
            <person name="Tang N."/>
            <person name="Roy S."/>
            <person name="Loubradou J."/>
            <person name="Henrissat B."/>
            <person name="Grigoriev I.V."/>
            <person name="Corradi N."/>
            <person name="Roux C."/>
            <person name="Martin F.M."/>
        </authorList>
    </citation>
    <scope>NUCLEOTIDE SEQUENCE [LARGE SCALE GENOMIC DNA]</scope>
    <source>
        <strain evidence="2 3">DAOM 194757</strain>
    </source>
</reference>
<evidence type="ECO:0000313" key="2">
    <source>
        <dbReference type="EMBL" id="RIB15308.1"/>
    </source>
</evidence>
<organism evidence="2 3">
    <name type="scientific">Gigaspora rosea</name>
    <dbReference type="NCBI Taxonomy" id="44941"/>
    <lineage>
        <taxon>Eukaryota</taxon>
        <taxon>Fungi</taxon>
        <taxon>Fungi incertae sedis</taxon>
        <taxon>Mucoromycota</taxon>
        <taxon>Glomeromycotina</taxon>
        <taxon>Glomeromycetes</taxon>
        <taxon>Diversisporales</taxon>
        <taxon>Gigasporaceae</taxon>
        <taxon>Gigaspora</taxon>
    </lineage>
</organism>
<sequence length="361" mass="40068">MGIALNMGTIGGAITLGGVDLSHILGNNESNIIYQPLPQLTDPNQEFMFNLTNIYINNVPIDISGLIWFNSEIQDIQFDDNSASMIADNLPGGNYSNGVAMVDCNIPPTFDISFEIANQKWRLPSSKIIKGSINGTDKCESIITGGANNSSWVFGSGFITTQATICIQLPFSIPSDTKCLIVTGSDGNAQSFGINEWVDPSDCFDIPNYMAKKDFSYKFDFYSGSPNSGSSCSGDFLAETDYLNADVTKDPWIIETIDYTVRGIKIQVSEKNQYLRMFVLFNGYNNYVYNYEDFYINEIDNDGYFYVDYLVYKSAIFYFCTAHGKDGGKDPCYACKKNLYPNMASSPWTITGMDSCDLVCN</sequence>
<dbReference type="EMBL" id="QKWP01000755">
    <property type="protein sequence ID" value="RIB15308.1"/>
    <property type="molecule type" value="Genomic_DNA"/>
</dbReference>
<comment type="caution">
    <text evidence="2">The sequence shown here is derived from an EMBL/GenBank/DDBJ whole genome shotgun (WGS) entry which is preliminary data.</text>
</comment>
<keyword evidence="3" id="KW-1185">Reference proteome</keyword>
<dbReference type="OrthoDB" id="10489600at2759"/>
<dbReference type="InterPro" id="IPR033121">
    <property type="entry name" value="PEPTIDASE_A1"/>
</dbReference>
<proteinExistence type="predicted"/>
<protein>
    <recommendedName>
        <fullName evidence="1">Peptidase A1 domain-containing protein</fullName>
    </recommendedName>
</protein>
<dbReference type="InterPro" id="IPR021109">
    <property type="entry name" value="Peptidase_aspartic_dom_sf"/>
</dbReference>
<dbReference type="Pfam" id="PF00026">
    <property type="entry name" value="Asp"/>
    <property type="match status" value="1"/>
</dbReference>
<dbReference type="SUPFAM" id="SSF50630">
    <property type="entry name" value="Acid proteases"/>
    <property type="match status" value="1"/>
</dbReference>
<name>A0A397V143_9GLOM</name>